<dbReference type="InterPro" id="IPR041522">
    <property type="entry name" value="CdaR_GGDEF"/>
</dbReference>
<feature type="domain" description="Purine catabolism PurC-like" evidence="2">
    <location>
        <begin position="16"/>
        <end position="128"/>
    </location>
</feature>
<dbReference type="Pfam" id="PF13556">
    <property type="entry name" value="HTH_30"/>
    <property type="match status" value="1"/>
</dbReference>
<accession>A0A7X2P7K1</accession>
<comment type="similarity">
    <text evidence="1">Belongs to the CdaR family.</text>
</comment>
<dbReference type="Gene3D" id="1.10.10.2840">
    <property type="entry name" value="PucR C-terminal helix-turn-helix domain"/>
    <property type="match status" value="1"/>
</dbReference>
<evidence type="ECO:0000313" key="6">
    <source>
        <dbReference type="Proteomes" id="UP000466864"/>
    </source>
</evidence>
<dbReference type="AlphaFoldDB" id="A0A7X2P7K1"/>
<feature type="domain" description="CdaR GGDEF-like" evidence="4">
    <location>
        <begin position="163"/>
        <end position="270"/>
    </location>
</feature>
<dbReference type="InterPro" id="IPR051448">
    <property type="entry name" value="CdaR-like_regulators"/>
</dbReference>
<evidence type="ECO:0000313" key="5">
    <source>
        <dbReference type="EMBL" id="MST81687.1"/>
    </source>
</evidence>
<evidence type="ECO:0000259" key="2">
    <source>
        <dbReference type="Pfam" id="PF07905"/>
    </source>
</evidence>
<organism evidence="5 6">
    <name type="scientific">Bilifractor porci</name>
    <dbReference type="NCBI Taxonomy" id="2606636"/>
    <lineage>
        <taxon>Bacteria</taxon>
        <taxon>Bacillati</taxon>
        <taxon>Bacillota</taxon>
        <taxon>Clostridia</taxon>
        <taxon>Lachnospirales</taxon>
        <taxon>Lachnospiraceae</taxon>
        <taxon>Bilifractor</taxon>
    </lineage>
</organism>
<gene>
    <name evidence="5" type="ORF">FYJ60_05100</name>
</gene>
<dbReference type="PANTHER" id="PTHR33744">
    <property type="entry name" value="CARBOHYDRATE DIACID REGULATOR"/>
    <property type="match status" value="1"/>
</dbReference>
<feature type="domain" description="PucR C-terminal helix-turn-helix" evidence="3">
    <location>
        <begin position="331"/>
        <end position="386"/>
    </location>
</feature>
<evidence type="ECO:0008006" key="7">
    <source>
        <dbReference type="Google" id="ProtNLM"/>
    </source>
</evidence>
<evidence type="ECO:0000259" key="4">
    <source>
        <dbReference type="Pfam" id="PF17853"/>
    </source>
</evidence>
<dbReference type="InterPro" id="IPR042070">
    <property type="entry name" value="PucR_C-HTH_sf"/>
</dbReference>
<dbReference type="EMBL" id="VUMV01000003">
    <property type="protein sequence ID" value="MST81687.1"/>
    <property type="molecule type" value="Genomic_DNA"/>
</dbReference>
<name>A0A7X2P7K1_9FIRM</name>
<dbReference type="Pfam" id="PF07905">
    <property type="entry name" value="PucR"/>
    <property type="match status" value="1"/>
</dbReference>
<dbReference type="Pfam" id="PF17853">
    <property type="entry name" value="GGDEF_2"/>
    <property type="match status" value="1"/>
</dbReference>
<reference evidence="5 6" key="1">
    <citation type="submission" date="2019-08" db="EMBL/GenBank/DDBJ databases">
        <title>In-depth cultivation of the pig gut microbiome towards novel bacterial diversity and tailored functional studies.</title>
        <authorList>
            <person name="Wylensek D."/>
            <person name="Hitch T.C.A."/>
            <person name="Clavel T."/>
        </authorList>
    </citation>
    <scope>NUCLEOTIDE SEQUENCE [LARGE SCALE GENOMIC DNA]</scope>
    <source>
        <strain evidence="5 6">Oil+RF-744-WCA-WT-13</strain>
    </source>
</reference>
<comment type="caution">
    <text evidence="5">The sequence shown here is derived from an EMBL/GenBank/DDBJ whole genome shotgun (WGS) entry which is preliminary data.</text>
</comment>
<dbReference type="RefSeq" id="WP_154457603.1">
    <property type="nucleotide sequence ID" value="NZ_VUMV01000003.1"/>
</dbReference>
<dbReference type="PANTHER" id="PTHR33744:SF1">
    <property type="entry name" value="DNA-BINDING TRANSCRIPTIONAL ACTIVATOR ADER"/>
    <property type="match status" value="1"/>
</dbReference>
<protein>
    <recommendedName>
        <fullName evidence="7">PucR family transcriptional regulator</fullName>
    </recommendedName>
</protein>
<evidence type="ECO:0000256" key="1">
    <source>
        <dbReference type="ARBA" id="ARBA00006754"/>
    </source>
</evidence>
<evidence type="ECO:0000259" key="3">
    <source>
        <dbReference type="Pfam" id="PF13556"/>
    </source>
</evidence>
<dbReference type="InterPro" id="IPR025736">
    <property type="entry name" value="PucR_C-HTH_dom"/>
</dbReference>
<sequence>MAVEMEKLIQKYPGSDLKLLAGEKGIHAQVTWVHVSELPNPGSFLKGGELVIMTCVCIDKKNPEEWLTSQLASIRQAKASGVILNVGEYLPEIPGICIDFCEKYDFPLFSLGWSTDLQEVTRPLCSYIIQENEREHTISNAFKNAIFFPNRQDLYVVPLSDYHFEPGDRYAVCTLSIGNPSSEPYQEAGELVQEIRARLKYRQKKASVFTADKEIVVVLCSDSSDEVHRTAEDLFSHLRQSLSGGENLFAGVGKLTKSVRCIYKSYRHASSIRTLQERRSVALTDCFYDNLGIYGLLLGIEDEDIKKDYVSRILGPLLDYDRKKGSDLTGAVRLYLKNGGSIQDTASELFIHKNTVTYRINLASQILNIDLSTLNGKMQVQLALLIHDMDA</sequence>
<proteinExistence type="inferred from homology"/>
<dbReference type="Proteomes" id="UP000466864">
    <property type="component" value="Unassembled WGS sequence"/>
</dbReference>
<keyword evidence="6" id="KW-1185">Reference proteome</keyword>
<dbReference type="InterPro" id="IPR012914">
    <property type="entry name" value="PucR_dom"/>
</dbReference>